<evidence type="ECO:0000256" key="1">
    <source>
        <dbReference type="SAM" id="MobiDB-lite"/>
    </source>
</evidence>
<feature type="domain" description="GYF" evidence="2">
    <location>
        <begin position="342"/>
        <end position="392"/>
    </location>
</feature>
<dbReference type="SMART" id="SM00444">
    <property type="entry name" value="GYF"/>
    <property type="match status" value="2"/>
</dbReference>
<feature type="compositionally biased region" description="Basic and acidic residues" evidence="1">
    <location>
        <begin position="8"/>
        <end position="20"/>
    </location>
</feature>
<feature type="compositionally biased region" description="Basic and acidic residues" evidence="1">
    <location>
        <begin position="240"/>
        <end position="264"/>
    </location>
</feature>
<feature type="compositionally biased region" description="Basic and acidic residues" evidence="1">
    <location>
        <begin position="29"/>
        <end position="44"/>
    </location>
</feature>
<feature type="region of interest" description="Disordered" evidence="1">
    <location>
        <begin position="179"/>
        <end position="322"/>
    </location>
</feature>
<organism evidence="3 4">
    <name type="scientific">Apatococcus fuscideae</name>
    <dbReference type="NCBI Taxonomy" id="2026836"/>
    <lineage>
        <taxon>Eukaryota</taxon>
        <taxon>Viridiplantae</taxon>
        <taxon>Chlorophyta</taxon>
        <taxon>core chlorophytes</taxon>
        <taxon>Trebouxiophyceae</taxon>
        <taxon>Chlorellales</taxon>
        <taxon>Chlorellaceae</taxon>
        <taxon>Apatococcus</taxon>
    </lineage>
</organism>
<accession>A0AAW1SQB4</accession>
<name>A0AAW1SQB4_9CHLO</name>
<protein>
    <recommendedName>
        <fullName evidence="2">GYF domain-containing protein</fullName>
    </recommendedName>
</protein>
<evidence type="ECO:0000313" key="3">
    <source>
        <dbReference type="EMBL" id="KAK9853359.1"/>
    </source>
</evidence>
<dbReference type="Proteomes" id="UP001485043">
    <property type="component" value="Unassembled WGS sequence"/>
</dbReference>
<sequence>MRSAQLFEADRGRVGRERVPRGLAARLGEASDERNPAQEGPDHRGPRRGGRPPAWNHDDRTGAFPKQDANPTQLPRPAQADSPGPPRQNFWIKITENGTREVHNEADGSDHGDGISNDDESGLWQYQDPSGRTIGDYSADKLLLWATKGFFPSGLQVRQVGERHWSALSDVVSKLRKQAAAGGGAAPAEVAQPPAPRPPQPPPARPQPAARRRELADQQDAWAADQNHPAAALMAAEPIARPRLDRFDRDGDTRNAGGRGRDAMPPRNAAGRAPAAQRPPAKQADWEEDPAEGAIWAPGGQQETGAQASPAQPQPAAPQGHIPHKAAAKKLFTAEAAMGSEEPVWRYIDPQGNMQGPFPADRMVQWYNAGFLLNPTLQMCGHERRVSAPALPPPECYKPIKELLKAVKEGQPFRPVTVQQIQEILAAVPSVGSLATAKADSTEELHPSRDHTAVLGSAASVPDGPISPALEDALALGLVSLTLSAGPDGLINVNIGPS</sequence>
<keyword evidence="4" id="KW-1185">Reference proteome</keyword>
<feature type="compositionally biased region" description="Low complexity" evidence="1">
    <location>
        <begin position="218"/>
        <end position="239"/>
    </location>
</feature>
<feature type="compositionally biased region" description="Basic and acidic residues" evidence="1">
    <location>
        <begin position="98"/>
        <end position="113"/>
    </location>
</feature>
<comment type="caution">
    <text evidence="3">The sequence shown here is derived from an EMBL/GenBank/DDBJ whole genome shotgun (WGS) entry which is preliminary data.</text>
</comment>
<dbReference type="InterPro" id="IPR035445">
    <property type="entry name" value="GYF-like_dom_sf"/>
</dbReference>
<feature type="compositionally biased region" description="Low complexity" evidence="1">
    <location>
        <begin position="265"/>
        <end position="283"/>
    </location>
</feature>
<dbReference type="EMBL" id="JALJOV010001150">
    <property type="protein sequence ID" value="KAK9853359.1"/>
    <property type="molecule type" value="Genomic_DNA"/>
</dbReference>
<reference evidence="3 4" key="1">
    <citation type="journal article" date="2024" name="Nat. Commun.">
        <title>Phylogenomics reveals the evolutionary origins of lichenization in chlorophyte algae.</title>
        <authorList>
            <person name="Puginier C."/>
            <person name="Libourel C."/>
            <person name="Otte J."/>
            <person name="Skaloud P."/>
            <person name="Haon M."/>
            <person name="Grisel S."/>
            <person name="Petersen M."/>
            <person name="Berrin J.G."/>
            <person name="Delaux P.M."/>
            <person name="Dal Grande F."/>
            <person name="Keller J."/>
        </authorList>
    </citation>
    <scope>NUCLEOTIDE SEQUENCE [LARGE SCALE GENOMIC DNA]</scope>
    <source>
        <strain evidence="3 4">SAG 2523</strain>
    </source>
</reference>
<dbReference type="PROSITE" id="PS50829">
    <property type="entry name" value="GYF"/>
    <property type="match status" value="2"/>
</dbReference>
<dbReference type="InterPro" id="IPR003169">
    <property type="entry name" value="GYF"/>
</dbReference>
<feature type="domain" description="GYF" evidence="2">
    <location>
        <begin position="121"/>
        <end position="176"/>
    </location>
</feature>
<evidence type="ECO:0000259" key="2">
    <source>
        <dbReference type="PROSITE" id="PS50829"/>
    </source>
</evidence>
<dbReference type="SUPFAM" id="SSF55277">
    <property type="entry name" value="GYF domain"/>
    <property type="match status" value="2"/>
</dbReference>
<gene>
    <name evidence="3" type="ORF">WJX84_009031</name>
</gene>
<dbReference type="Gene3D" id="3.30.1490.40">
    <property type="match status" value="2"/>
</dbReference>
<feature type="compositionally biased region" description="Pro residues" evidence="1">
    <location>
        <begin position="193"/>
        <end position="206"/>
    </location>
</feature>
<evidence type="ECO:0000313" key="4">
    <source>
        <dbReference type="Proteomes" id="UP001485043"/>
    </source>
</evidence>
<dbReference type="Pfam" id="PF02213">
    <property type="entry name" value="GYF"/>
    <property type="match status" value="2"/>
</dbReference>
<dbReference type="AlphaFoldDB" id="A0AAW1SQB4"/>
<feature type="region of interest" description="Disordered" evidence="1">
    <location>
        <begin position="1"/>
        <end position="127"/>
    </location>
</feature>
<proteinExistence type="predicted"/>